<sequence>MKNITGVLVLLVFVTSCSSTHRETANQDSSVDSLLTAVVTEQATDIIVPEEKEPEEVEPQEKEPEDDCIFDQSTQTDEFLKGIKELENYEWDDITKTATIPLDNGDTLYVSRGGCYSFGVSALLKTTQNTSQYADWNQVFEQALWMSEVLQSEFAHEELKIDIESNKIEIESYDDQEVVTFSDEYLQSNHYELTRTLGEEAVTIELSYYIN</sequence>
<dbReference type="RefSeq" id="WP_264135863.1">
    <property type="nucleotide sequence ID" value="NZ_JAOYOD010000001.1"/>
</dbReference>
<dbReference type="Proteomes" id="UP001300692">
    <property type="component" value="Unassembled WGS sequence"/>
</dbReference>
<reference evidence="1 2" key="1">
    <citation type="submission" date="2022-10" db="EMBL/GenBank/DDBJ databases">
        <title>Comparative genomics and taxonomic characterization of three novel marine species of genus Reichenbachiella exhibiting antioxidant and polysaccharide degradation activities.</title>
        <authorList>
            <person name="Muhammad N."/>
            <person name="Lee Y.-J."/>
            <person name="Ko J."/>
            <person name="Kim S.-G."/>
        </authorList>
    </citation>
    <scope>NUCLEOTIDE SEQUENCE [LARGE SCALE GENOMIC DNA]</scope>
    <source>
        <strain evidence="1 2">ABR2-5</strain>
    </source>
</reference>
<evidence type="ECO:0000313" key="2">
    <source>
        <dbReference type="Proteomes" id="UP001300692"/>
    </source>
</evidence>
<organism evidence="1 2">
    <name type="scientific">Reichenbachiella ulvae</name>
    <dbReference type="NCBI Taxonomy" id="2980104"/>
    <lineage>
        <taxon>Bacteria</taxon>
        <taxon>Pseudomonadati</taxon>
        <taxon>Bacteroidota</taxon>
        <taxon>Cytophagia</taxon>
        <taxon>Cytophagales</taxon>
        <taxon>Reichenbachiellaceae</taxon>
        <taxon>Reichenbachiella</taxon>
    </lineage>
</organism>
<protein>
    <submittedName>
        <fullName evidence="1">Uncharacterized protein</fullName>
    </submittedName>
</protein>
<evidence type="ECO:0000313" key="1">
    <source>
        <dbReference type="EMBL" id="MCV9385067.1"/>
    </source>
</evidence>
<accession>A0ABT3CNA5</accession>
<dbReference type="PROSITE" id="PS51257">
    <property type="entry name" value="PROKAR_LIPOPROTEIN"/>
    <property type="match status" value="1"/>
</dbReference>
<dbReference type="EMBL" id="JAOYOD010000001">
    <property type="protein sequence ID" value="MCV9385067.1"/>
    <property type="molecule type" value="Genomic_DNA"/>
</dbReference>
<proteinExistence type="predicted"/>
<gene>
    <name evidence="1" type="ORF">N7U62_00250</name>
</gene>
<name>A0ABT3CNA5_9BACT</name>
<keyword evidence="2" id="KW-1185">Reference proteome</keyword>
<comment type="caution">
    <text evidence="1">The sequence shown here is derived from an EMBL/GenBank/DDBJ whole genome shotgun (WGS) entry which is preliminary data.</text>
</comment>